<evidence type="ECO:0000259" key="7">
    <source>
        <dbReference type="PROSITE" id="PS51755"/>
    </source>
</evidence>
<dbReference type="CDD" id="cd00383">
    <property type="entry name" value="trans_reg_C"/>
    <property type="match status" value="1"/>
</dbReference>
<dbReference type="GO" id="GO:0000156">
    <property type="term" value="F:phosphorelay response regulator activity"/>
    <property type="evidence" value="ECO:0007669"/>
    <property type="project" value="TreeGrafter"/>
</dbReference>
<dbReference type="PROSITE" id="PS51755">
    <property type="entry name" value="OMPR_PHOB"/>
    <property type="match status" value="1"/>
</dbReference>
<dbReference type="Pfam" id="PF00072">
    <property type="entry name" value="Response_reg"/>
    <property type="match status" value="1"/>
</dbReference>
<evidence type="ECO:0000313" key="8">
    <source>
        <dbReference type="EMBL" id="BFO76909.1"/>
    </source>
</evidence>
<dbReference type="SUPFAM" id="SSF46894">
    <property type="entry name" value="C-terminal effector domain of the bipartite response regulators"/>
    <property type="match status" value="1"/>
</dbReference>
<keyword evidence="2" id="KW-0902">Two-component regulatory system</keyword>
<gene>
    <name evidence="8" type="ORF">GTC17259_19590</name>
</gene>
<sequence length="230" mass="25979">MEKMKQRILVVDDERDLCEIIQFNLENEGFEVDVAYSAEEVLAKESLSGYDLMILDVMMGEMSGFSLAKRLKQDSATSHIPIIFATARDTENDTVTGLTIGADDYIAKPFSVREMILRVKAVLRRTSVAATGSDDAISYQTLRIIPSSKKVELDGAEIPFTKTEFELLSLLLSHRGHVFSRQDLITKIWPSDVLVLDRTVDVNITRIRKKVGIYAKNIVTRQGFGYYFED</sequence>
<dbReference type="InterPro" id="IPR039420">
    <property type="entry name" value="WalR-like"/>
</dbReference>
<keyword evidence="1 4" id="KW-0597">Phosphoprotein</keyword>
<dbReference type="EMBL" id="AP035787">
    <property type="protein sequence ID" value="BFO76909.1"/>
    <property type="molecule type" value="Genomic_DNA"/>
</dbReference>
<dbReference type="GO" id="GO:0032993">
    <property type="term" value="C:protein-DNA complex"/>
    <property type="evidence" value="ECO:0007669"/>
    <property type="project" value="TreeGrafter"/>
</dbReference>
<dbReference type="SMART" id="SM00448">
    <property type="entry name" value="REC"/>
    <property type="match status" value="1"/>
</dbReference>
<evidence type="ECO:0000256" key="4">
    <source>
        <dbReference type="PROSITE-ProRule" id="PRU00169"/>
    </source>
</evidence>
<dbReference type="InterPro" id="IPR036388">
    <property type="entry name" value="WH-like_DNA-bd_sf"/>
</dbReference>
<name>A0AB33JC52_9BACT</name>
<feature type="domain" description="Response regulatory" evidence="6">
    <location>
        <begin position="7"/>
        <end position="123"/>
    </location>
</feature>
<accession>A0AB33JC52</accession>
<keyword evidence="3 5" id="KW-0238">DNA-binding</keyword>
<dbReference type="Gene3D" id="3.40.50.2300">
    <property type="match status" value="1"/>
</dbReference>
<evidence type="ECO:0000256" key="3">
    <source>
        <dbReference type="ARBA" id="ARBA00023125"/>
    </source>
</evidence>
<dbReference type="GO" id="GO:0005829">
    <property type="term" value="C:cytosol"/>
    <property type="evidence" value="ECO:0007669"/>
    <property type="project" value="TreeGrafter"/>
</dbReference>
<dbReference type="PROSITE" id="PS50110">
    <property type="entry name" value="RESPONSE_REGULATORY"/>
    <property type="match status" value="1"/>
</dbReference>
<dbReference type="AlphaFoldDB" id="A0AB33JC52"/>
<organism evidence="8">
    <name type="scientific">Prevotella sp. GTC17259</name>
    <dbReference type="NCBI Taxonomy" id="3236795"/>
    <lineage>
        <taxon>Bacteria</taxon>
        <taxon>Pseudomonadati</taxon>
        <taxon>Bacteroidota</taxon>
        <taxon>Bacteroidia</taxon>
        <taxon>Bacteroidales</taxon>
        <taxon>Prevotellaceae</taxon>
        <taxon>Prevotella</taxon>
    </lineage>
</organism>
<feature type="modified residue" description="4-aspartylphosphate" evidence="4">
    <location>
        <position position="56"/>
    </location>
</feature>
<dbReference type="InterPro" id="IPR001867">
    <property type="entry name" value="OmpR/PhoB-type_DNA-bd"/>
</dbReference>
<dbReference type="Gene3D" id="6.10.250.690">
    <property type="match status" value="1"/>
</dbReference>
<proteinExistence type="predicted"/>
<dbReference type="Gene3D" id="1.10.10.10">
    <property type="entry name" value="Winged helix-like DNA-binding domain superfamily/Winged helix DNA-binding domain"/>
    <property type="match status" value="1"/>
</dbReference>
<evidence type="ECO:0000256" key="1">
    <source>
        <dbReference type="ARBA" id="ARBA00022553"/>
    </source>
</evidence>
<reference evidence="8" key="1">
    <citation type="submission" date="2024-07" db="EMBL/GenBank/DDBJ databases">
        <title>Complete genome sequence of Prevotella sp. YM-2024 GTC17259.</title>
        <authorList>
            <person name="Hayashi M."/>
            <person name="Muto Y."/>
            <person name="Tanaka K."/>
            <person name="Niwa H."/>
        </authorList>
    </citation>
    <scope>NUCLEOTIDE SEQUENCE</scope>
    <source>
        <strain evidence="8">GTC17259</strain>
    </source>
</reference>
<feature type="DNA-binding region" description="OmpR/PhoB-type" evidence="5">
    <location>
        <begin position="134"/>
        <end position="230"/>
    </location>
</feature>
<evidence type="ECO:0000256" key="5">
    <source>
        <dbReference type="PROSITE-ProRule" id="PRU01091"/>
    </source>
</evidence>
<dbReference type="SMART" id="SM00862">
    <property type="entry name" value="Trans_reg_C"/>
    <property type="match status" value="1"/>
</dbReference>
<feature type="domain" description="OmpR/PhoB-type" evidence="7">
    <location>
        <begin position="134"/>
        <end position="230"/>
    </location>
</feature>
<protein>
    <submittedName>
        <fullName evidence="8">Response regulator transcription factor</fullName>
    </submittedName>
</protein>
<dbReference type="InterPro" id="IPR001789">
    <property type="entry name" value="Sig_transdc_resp-reg_receiver"/>
</dbReference>
<dbReference type="PANTHER" id="PTHR48111">
    <property type="entry name" value="REGULATOR OF RPOS"/>
    <property type="match status" value="1"/>
</dbReference>
<dbReference type="GO" id="GO:0000976">
    <property type="term" value="F:transcription cis-regulatory region binding"/>
    <property type="evidence" value="ECO:0007669"/>
    <property type="project" value="TreeGrafter"/>
</dbReference>
<dbReference type="PANTHER" id="PTHR48111:SF40">
    <property type="entry name" value="PHOSPHATE REGULON TRANSCRIPTIONAL REGULATORY PROTEIN PHOB"/>
    <property type="match status" value="1"/>
</dbReference>
<dbReference type="GO" id="GO:0006355">
    <property type="term" value="P:regulation of DNA-templated transcription"/>
    <property type="evidence" value="ECO:0007669"/>
    <property type="project" value="InterPro"/>
</dbReference>
<evidence type="ECO:0000256" key="2">
    <source>
        <dbReference type="ARBA" id="ARBA00023012"/>
    </source>
</evidence>
<dbReference type="InterPro" id="IPR016032">
    <property type="entry name" value="Sig_transdc_resp-reg_C-effctor"/>
</dbReference>
<dbReference type="Pfam" id="PF00486">
    <property type="entry name" value="Trans_reg_C"/>
    <property type="match status" value="1"/>
</dbReference>
<dbReference type="SUPFAM" id="SSF52172">
    <property type="entry name" value="CheY-like"/>
    <property type="match status" value="1"/>
</dbReference>
<evidence type="ECO:0000259" key="6">
    <source>
        <dbReference type="PROSITE" id="PS50110"/>
    </source>
</evidence>
<dbReference type="InterPro" id="IPR011006">
    <property type="entry name" value="CheY-like_superfamily"/>
</dbReference>